<evidence type="ECO:0000313" key="3">
    <source>
        <dbReference type="EMBL" id="MFD2275615.1"/>
    </source>
</evidence>
<evidence type="ECO:0000259" key="2">
    <source>
        <dbReference type="Pfam" id="PF07589"/>
    </source>
</evidence>
<feature type="transmembrane region" description="Helical" evidence="1">
    <location>
        <begin position="22"/>
        <end position="42"/>
    </location>
</feature>
<name>A0ABW5E2H1_9BACT</name>
<evidence type="ECO:0000256" key="1">
    <source>
        <dbReference type="SAM" id="Phobius"/>
    </source>
</evidence>
<dbReference type="NCBIfam" id="TIGR02595">
    <property type="entry name" value="PEP_CTERM"/>
    <property type="match status" value="1"/>
</dbReference>
<gene>
    <name evidence="3" type="ORF">ACFSQZ_03960</name>
</gene>
<keyword evidence="4" id="KW-1185">Reference proteome</keyword>
<dbReference type="Proteomes" id="UP001597297">
    <property type="component" value="Unassembled WGS sequence"/>
</dbReference>
<keyword evidence="1" id="KW-0812">Transmembrane</keyword>
<proteinExistence type="predicted"/>
<sequence length="46" mass="4932">MANAPKITTTAPLQEVLPKTTIPIPEPSTAAMIGLLGMALIFRKRK</sequence>
<keyword evidence="1" id="KW-0472">Membrane</keyword>
<dbReference type="EMBL" id="JBHUJC010000011">
    <property type="protein sequence ID" value="MFD2275615.1"/>
    <property type="molecule type" value="Genomic_DNA"/>
</dbReference>
<evidence type="ECO:0000313" key="4">
    <source>
        <dbReference type="Proteomes" id="UP001597297"/>
    </source>
</evidence>
<organism evidence="3 4">
    <name type="scientific">Rubritalea spongiae</name>
    <dbReference type="NCBI Taxonomy" id="430797"/>
    <lineage>
        <taxon>Bacteria</taxon>
        <taxon>Pseudomonadati</taxon>
        <taxon>Verrucomicrobiota</taxon>
        <taxon>Verrucomicrobiia</taxon>
        <taxon>Verrucomicrobiales</taxon>
        <taxon>Rubritaleaceae</taxon>
        <taxon>Rubritalea</taxon>
    </lineage>
</organism>
<dbReference type="RefSeq" id="WP_377096613.1">
    <property type="nucleotide sequence ID" value="NZ_JBHSJM010000001.1"/>
</dbReference>
<dbReference type="Pfam" id="PF07589">
    <property type="entry name" value="PEP-CTERM"/>
    <property type="match status" value="1"/>
</dbReference>
<dbReference type="InterPro" id="IPR013424">
    <property type="entry name" value="Ice-binding_C"/>
</dbReference>
<protein>
    <submittedName>
        <fullName evidence="3">PEP-CTERM sorting domain-containing protein</fullName>
    </submittedName>
</protein>
<comment type="caution">
    <text evidence="3">The sequence shown here is derived from an EMBL/GenBank/DDBJ whole genome shotgun (WGS) entry which is preliminary data.</text>
</comment>
<accession>A0ABW5E2H1</accession>
<reference evidence="4" key="1">
    <citation type="journal article" date="2019" name="Int. J. Syst. Evol. Microbiol.">
        <title>The Global Catalogue of Microorganisms (GCM) 10K type strain sequencing project: providing services to taxonomists for standard genome sequencing and annotation.</title>
        <authorList>
            <consortium name="The Broad Institute Genomics Platform"/>
            <consortium name="The Broad Institute Genome Sequencing Center for Infectious Disease"/>
            <person name="Wu L."/>
            <person name="Ma J."/>
        </authorList>
    </citation>
    <scope>NUCLEOTIDE SEQUENCE [LARGE SCALE GENOMIC DNA]</scope>
    <source>
        <strain evidence="4">JCM 16545</strain>
    </source>
</reference>
<keyword evidence="1" id="KW-1133">Transmembrane helix</keyword>
<feature type="domain" description="Ice-binding protein C-terminal" evidence="2">
    <location>
        <begin position="23"/>
        <end position="46"/>
    </location>
</feature>